<dbReference type="GO" id="GO:0009922">
    <property type="term" value="F:fatty acid elongase activity"/>
    <property type="evidence" value="ECO:0007669"/>
    <property type="project" value="UniProtKB-EC"/>
</dbReference>
<comment type="caution">
    <text evidence="11">The sequence shown here is derived from an EMBL/GenBank/DDBJ whole genome shotgun (WGS) entry which is preliminary data.</text>
</comment>
<dbReference type="AlphaFoldDB" id="A0A8J2KQY0"/>
<dbReference type="InterPro" id="IPR002076">
    <property type="entry name" value="ELO_fam"/>
</dbReference>
<evidence type="ECO:0000256" key="9">
    <source>
        <dbReference type="ARBA" id="ARBA00023160"/>
    </source>
</evidence>
<comment type="similarity">
    <text evidence="10">Belongs to the ELO family.</text>
</comment>
<name>A0A8J2KQY0_9HEXA</name>
<dbReference type="EC" id="2.3.1.199" evidence="10"/>
<dbReference type="GO" id="GO:0042761">
    <property type="term" value="P:very long-chain fatty acid biosynthetic process"/>
    <property type="evidence" value="ECO:0007669"/>
    <property type="project" value="TreeGrafter"/>
</dbReference>
<keyword evidence="6 10" id="KW-1133">Transmembrane helix</keyword>
<feature type="transmembrane region" description="Helical" evidence="10">
    <location>
        <begin position="12"/>
        <end position="34"/>
    </location>
</feature>
<accession>A0A8J2KQY0</accession>
<dbReference type="GO" id="GO:0005789">
    <property type="term" value="C:endoplasmic reticulum membrane"/>
    <property type="evidence" value="ECO:0007669"/>
    <property type="project" value="TreeGrafter"/>
</dbReference>
<dbReference type="GO" id="GO:0034626">
    <property type="term" value="P:fatty acid elongation, polyunsaturated fatty acid"/>
    <property type="evidence" value="ECO:0007669"/>
    <property type="project" value="TreeGrafter"/>
</dbReference>
<proteinExistence type="inferred from homology"/>
<evidence type="ECO:0000256" key="8">
    <source>
        <dbReference type="ARBA" id="ARBA00023136"/>
    </source>
</evidence>
<dbReference type="GO" id="GO:0034625">
    <property type="term" value="P:fatty acid elongation, monounsaturated fatty acid"/>
    <property type="evidence" value="ECO:0007669"/>
    <property type="project" value="TreeGrafter"/>
</dbReference>
<feature type="non-terminal residue" evidence="11">
    <location>
        <position position="72"/>
    </location>
</feature>
<evidence type="ECO:0000256" key="1">
    <source>
        <dbReference type="ARBA" id="ARBA00004141"/>
    </source>
</evidence>
<evidence type="ECO:0000256" key="2">
    <source>
        <dbReference type="ARBA" id="ARBA00022516"/>
    </source>
</evidence>
<evidence type="ECO:0000256" key="4">
    <source>
        <dbReference type="ARBA" id="ARBA00022692"/>
    </source>
</evidence>
<evidence type="ECO:0000256" key="5">
    <source>
        <dbReference type="ARBA" id="ARBA00022832"/>
    </source>
</evidence>
<evidence type="ECO:0000313" key="12">
    <source>
        <dbReference type="Proteomes" id="UP000708208"/>
    </source>
</evidence>
<feature type="non-terminal residue" evidence="11">
    <location>
        <position position="1"/>
    </location>
</feature>
<sequence>PRVENWFLMRRWTPIILIIITYFLIVMIGPKLMLTHPPYQLRSILKLYNATQVLISAYMFKEFLISAYQSSY</sequence>
<dbReference type="GO" id="GO:0030148">
    <property type="term" value="P:sphingolipid biosynthetic process"/>
    <property type="evidence" value="ECO:0007669"/>
    <property type="project" value="TreeGrafter"/>
</dbReference>
<dbReference type="GO" id="GO:0019367">
    <property type="term" value="P:fatty acid elongation, saturated fatty acid"/>
    <property type="evidence" value="ECO:0007669"/>
    <property type="project" value="TreeGrafter"/>
</dbReference>
<keyword evidence="3 10" id="KW-0808">Transferase</keyword>
<organism evidence="11 12">
    <name type="scientific">Allacma fusca</name>
    <dbReference type="NCBI Taxonomy" id="39272"/>
    <lineage>
        <taxon>Eukaryota</taxon>
        <taxon>Metazoa</taxon>
        <taxon>Ecdysozoa</taxon>
        <taxon>Arthropoda</taxon>
        <taxon>Hexapoda</taxon>
        <taxon>Collembola</taxon>
        <taxon>Symphypleona</taxon>
        <taxon>Sminthuridae</taxon>
        <taxon>Allacma</taxon>
    </lineage>
</organism>
<keyword evidence="12" id="KW-1185">Reference proteome</keyword>
<keyword evidence="2 10" id="KW-0444">Lipid biosynthesis</keyword>
<keyword evidence="7 10" id="KW-0443">Lipid metabolism</keyword>
<gene>
    <name evidence="11" type="ORF">AFUS01_LOCUS29565</name>
</gene>
<protein>
    <recommendedName>
        <fullName evidence="10">Elongation of very long chain fatty acids protein</fullName>
        <ecNumber evidence="10">2.3.1.199</ecNumber>
    </recommendedName>
    <alternativeName>
        <fullName evidence="10">Very-long-chain 3-oxoacyl-CoA synthase</fullName>
    </alternativeName>
</protein>
<keyword evidence="4 10" id="KW-0812">Transmembrane</keyword>
<dbReference type="Pfam" id="PF01151">
    <property type="entry name" value="ELO"/>
    <property type="match status" value="1"/>
</dbReference>
<comment type="caution">
    <text evidence="10">Lacks conserved residue(s) required for the propagation of feature annotation.</text>
</comment>
<dbReference type="EMBL" id="CAJVCH010439281">
    <property type="protein sequence ID" value="CAG7819095.1"/>
    <property type="molecule type" value="Genomic_DNA"/>
</dbReference>
<keyword evidence="8 10" id="KW-0472">Membrane</keyword>
<keyword evidence="9 10" id="KW-0275">Fatty acid biosynthesis</keyword>
<evidence type="ECO:0000256" key="3">
    <source>
        <dbReference type="ARBA" id="ARBA00022679"/>
    </source>
</evidence>
<dbReference type="OrthoDB" id="434092at2759"/>
<evidence type="ECO:0000256" key="7">
    <source>
        <dbReference type="ARBA" id="ARBA00023098"/>
    </source>
</evidence>
<dbReference type="PANTHER" id="PTHR11157:SF126">
    <property type="entry name" value="ELONGATION OF VERY LONG CHAIN FATTY ACIDS PROTEIN"/>
    <property type="match status" value="1"/>
</dbReference>
<comment type="subcellular location">
    <subcellularLocation>
        <location evidence="1">Membrane</location>
        <topology evidence="1">Multi-pass membrane protein</topology>
    </subcellularLocation>
</comment>
<reference evidence="11" key="1">
    <citation type="submission" date="2021-06" db="EMBL/GenBank/DDBJ databases">
        <authorList>
            <person name="Hodson N. C."/>
            <person name="Mongue J. A."/>
            <person name="Jaron S. K."/>
        </authorList>
    </citation>
    <scope>NUCLEOTIDE SEQUENCE</scope>
</reference>
<evidence type="ECO:0000256" key="6">
    <source>
        <dbReference type="ARBA" id="ARBA00022989"/>
    </source>
</evidence>
<comment type="catalytic activity">
    <reaction evidence="10">
        <text>a very-long-chain acyl-CoA + malonyl-CoA + H(+) = a very-long-chain 3-oxoacyl-CoA + CO2 + CoA</text>
        <dbReference type="Rhea" id="RHEA:32727"/>
        <dbReference type="ChEBI" id="CHEBI:15378"/>
        <dbReference type="ChEBI" id="CHEBI:16526"/>
        <dbReference type="ChEBI" id="CHEBI:57287"/>
        <dbReference type="ChEBI" id="CHEBI:57384"/>
        <dbReference type="ChEBI" id="CHEBI:90725"/>
        <dbReference type="ChEBI" id="CHEBI:90736"/>
        <dbReference type="EC" id="2.3.1.199"/>
    </reaction>
</comment>
<evidence type="ECO:0000313" key="11">
    <source>
        <dbReference type="EMBL" id="CAG7819095.1"/>
    </source>
</evidence>
<dbReference type="Proteomes" id="UP000708208">
    <property type="component" value="Unassembled WGS sequence"/>
</dbReference>
<evidence type="ECO:0000256" key="10">
    <source>
        <dbReference type="RuleBase" id="RU361115"/>
    </source>
</evidence>
<keyword evidence="5 10" id="KW-0276">Fatty acid metabolism</keyword>
<dbReference type="PANTHER" id="PTHR11157">
    <property type="entry name" value="FATTY ACID ACYL TRANSFERASE-RELATED"/>
    <property type="match status" value="1"/>
</dbReference>